<dbReference type="PROSITE" id="PS00134">
    <property type="entry name" value="TRYPSIN_HIS"/>
    <property type="match status" value="1"/>
</dbReference>
<name>A0AAV4Q2U7_9ARAC</name>
<dbReference type="FunFam" id="2.40.10.10:FF:000006">
    <property type="entry name" value="Serine proteinase stubble"/>
    <property type="match status" value="1"/>
</dbReference>
<dbReference type="Gene3D" id="2.40.10.10">
    <property type="entry name" value="Trypsin-like serine proteases"/>
    <property type="match status" value="1"/>
</dbReference>
<evidence type="ECO:0000259" key="7">
    <source>
        <dbReference type="PROSITE" id="PS50240"/>
    </source>
</evidence>
<evidence type="ECO:0000256" key="1">
    <source>
        <dbReference type="ARBA" id="ARBA00022670"/>
    </source>
</evidence>
<dbReference type="CDD" id="cd00190">
    <property type="entry name" value="Tryp_SPc"/>
    <property type="match status" value="1"/>
</dbReference>
<evidence type="ECO:0000313" key="8">
    <source>
        <dbReference type="EMBL" id="GIY02345.1"/>
    </source>
</evidence>
<reference evidence="8 9" key="1">
    <citation type="submission" date="2021-06" db="EMBL/GenBank/DDBJ databases">
        <title>Caerostris darwini draft genome.</title>
        <authorList>
            <person name="Kono N."/>
            <person name="Arakawa K."/>
        </authorList>
    </citation>
    <scope>NUCLEOTIDE SEQUENCE [LARGE SCALE GENOMIC DNA]</scope>
</reference>
<organism evidence="8 9">
    <name type="scientific">Caerostris darwini</name>
    <dbReference type="NCBI Taxonomy" id="1538125"/>
    <lineage>
        <taxon>Eukaryota</taxon>
        <taxon>Metazoa</taxon>
        <taxon>Ecdysozoa</taxon>
        <taxon>Arthropoda</taxon>
        <taxon>Chelicerata</taxon>
        <taxon>Arachnida</taxon>
        <taxon>Araneae</taxon>
        <taxon>Araneomorphae</taxon>
        <taxon>Entelegynae</taxon>
        <taxon>Araneoidea</taxon>
        <taxon>Araneidae</taxon>
        <taxon>Caerostris</taxon>
    </lineage>
</organism>
<protein>
    <submittedName>
        <fullName evidence="8">Clotting factor B</fullName>
    </submittedName>
</protein>
<gene>
    <name evidence="8" type="ORF">CDAR_113051</name>
</gene>
<evidence type="ECO:0000256" key="5">
    <source>
        <dbReference type="RuleBase" id="RU363034"/>
    </source>
</evidence>
<feature type="region of interest" description="Disordered" evidence="6">
    <location>
        <begin position="160"/>
        <end position="318"/>
    </location>
</feature>
<accession>A0AAV4Q2U7</accession>
<dbReference type="EMBL" id="BPLQ01003666">
    <property type="protein sequence ID" value="GIY02345.1"/>
    <property type="molecule type" value="Genomic_DNA"/>
</dbReference>
<evidence type="ECO:0000256" key="6">
    <source>
        <dbReference type="SAM" id="MobiDB-lite"/>
    </source>
</evidence>
<dbReference type="InterPro" id="IPR043504">
    <property type="entry name" value="Peptidase_S1_PA_chymotrypsin"/>
</dbReference>
<dbReference type="InterPro" id="IPR001314">
    <property type="entry name" value="Peptidase_S1A"/>
</dbReference>
<dbReference type="SUPFAM" id="SSF50494">
    <property type="entry name" value="Trypsin-like serine proteases"/>
    <property type="match status" value="1"/>
</dbReference>
<dbReference type="PANTHER" id="PTHR24252:SF7">
    <property type="entry name" value="HYALIN"/>
    <property type="match status" value="1"/>
</dbReference>
<dbReference type="PROSITE" id="PS50240">
    <property type="entry name" value="TRYPSIN_DOM"/>
    <property type="match status" value="1"/>
</dbReference>
<dbReference type="SMART" id="SM00020">
    <property type="entry name" value="Tryp_SPc"/>
    <property type="match status" value="1"/>
</dbReference>
<evidence type="ECO:0000256" key="4">
    <source>
        <dbReference type="ARBA" id="ARBA00023157"/>
    </source>
</evidence>
<keyword evidence="9" id="KW-1185">Reference proteome</keyword>
<dbReference type="PRINTS" id="PR00722">
    <property type="entry name" value="CHYMOTRYPSIN"/>
</dbReference>
<evidence type="ECO:0000256" key="2">
    <source>
        <dbReference type="ARBA" id="ARBA00022801"/>
    </source>
</evidence>
<keyword evidence="4" id="KW-1015">Disulfide bond</keyword>
<dbReference type="AlphaFoldDB" id="A0AAV4Q2U7"/>
<dbReference type="PANTHER" id="PTHR24252">
    <property type="entry name" value="ACROSIN-RELATED"/>
    <property type="match status" value="1"/>
</dbReference>
<dbReference type="InterPro" id="IPR033116">
    <property type="entry name" value="TRYPSIN_SER"/>
</dbReference>
<dbReference type="InterPro" id="IPR009003">
    <property type="entry name" value="Peptidase_S1_PA"/>
</dbReference>
<comment type="caution">
    <text evidence="8">The sequence shown here is derived from an EMBL/GenBank/DDBJ whole genome shotgun (WGS) entry which is preliminary data.</text>
</comment>
<keyword evidence="2 5" id="KW-0378">Hydrolase</keyword>
<feature type="domain" description="Peptidase S1" evidence="7">
    <location>
        <begin position="435"/>
        <end position="685"/>
    </location>
</feature>
<dbReference type="GO" id="GO:0004252">
    <property type="term" value="F:serine-type endopeptidase activity"/>
    <property type="evidence" value="ECO:0007669"/>
    <property type="project" value="InterPro"/>
</dbReference>
<evidence type="ECO:0000256" key="3">
    <source>
        <dbReference type="ARBA" id="ARBA00022825"/>
    </source>
</evidence>
<keyword evidence="1 5" id="KW-0645">Protease</keyword>
<keyword evidence="3 5" id="KW-0720">Serine protease</keyword>
<dbReference type="PROSITE" id="PS00135">
    <property type="entry name" value="TRYPSIN_SER"/>
    <property type="match status" value="1"/>
</dbReference>
<dbReference type="Proteomes" id="UP001054837">
    <property type="component" value="Unassembled WGS sequence"/>
</dbReference>
<dbReference type="GO" id="GO:0006508">
    <property type="term" value="P:proteolysis"/>
    <property type="evidence" value="ECO:0007669"/>
    <property type="project" value="UniProtKB-KW"/>
</dbReference>
<evidence type="ECO:0000313" key="9">
    <source>
        <dbReference type="Proteomes" id="UP001054837"/>
    </source>
</evidence>
<dbReference type="InterPro" id="IPR018114">
    <property type="entry name" value="TRYPSIN_HIS"/>
</dbReference>
<dbReference type="Pfam" id="PF00089">
    <property type="entry name" value="Trypsin"/>
    <property type="match status" value="1"/>
</dbReference>
<dbReference type="InterPro" id="IPR001254">
    <property type="entry name" value="Trypsin_dom"/>
</dbReference>
<proteinExistence type="predicted"/>
<sequence>MTTNRKSYTFRWDIKTCTFIILLYLNHSAVFAGNKRNPNNNHGLYREHHRANKESFSALCITPEELDGECHLECWASAYENYHVKRCEWNSETFCCPYRNEENIRIVSSYNLHPPDKSLIKLTNSPVKSLLLDIIVKPIISVLLNTSSGTIDQTLHHNDQATIPPMTKTPIRSPDPAFTRLPNRNPPMPKATIRSPDPAYTRLPNRDPSMPKVPIQSPDPAYTRLPNRDPPIPKAPIRSPDHAFQRLPNRVPPITKVPIQSPDPAYTRLPNRDPPITKAPIRSPDHAFQRLPNRAPPITKAPIQSSDPAFTRLPNRDPPMDKAPVIFPDPTFARLPNWNLPITPPRRVVTTAKPYFVPTRRPEIRVTTKTPENSPVWTVNTTKRPYVIPTKSHITRSPGPIVVMPSVVPNFQRGCGRKDFKHDQLIDARSLQPYVIGGHNAKDHSWPWMVSIHVSKNGARSRYICGGSLITNRHVLTAAHCFDTRNRGMVRFSVKVGSNTITTSTSVASKEFIDVLNFRIHEDYVPRIHYHDIALLTLAKRVSYSEHVSSICLPTPDDVQAVQSYANVTLIGWGHTSYGGSGSDTLQEIQLQVAPLSSCRRSYEEFEETKALSQGITTGMICASDPKSKGDSCKGDSGGPLMMEYEERWIQVGIVSFGYRCGDEGYPGVYTRVSAYMRWINRILSEYQYAI</sequence>